<evidence type="ECO:0000259" key="8">
    <source>
        <dbReference type="PROSITE" id="PS50893"/>
    </source>
</evidence>
<dbReference type="PANTHER" id="PTHR24221">
    <property type="entry name" value="ATP-BINDING CASSETTE SUB-FAMILY B"/>
    <property type="match status" value="1"/>
</dbReference>
<dbReference type="InterPro" id="IPR003593">
    <property type="entry name" value="AAA+_ATPase"/>
</dbReference>
<feature type="transmembrane region" description="Helical" evidence="7">
    <location>
        <begin position="319"/>
        <end position="339"/>
    </location>
</feature>
<feature type="domain" description="ABC transporter" evidence="8">
    <location>
        <begin position="519"/>
        <end position="717"/>
    </location>
</feature>
<keyword evidence="5 7" id="KW-1133">Transmembrane helix</keyword>
<evidence type="ECO:0000313" key="9">
    <source>
        <dbReference type="EMBL" id="RKG83511.1"/>
    </source>
</evidence>
<protein>
    <submittedName>
        <fullName evidence="9">ABC transporter ATP-binding protein</fullName>
    </submittedName>
</protein>
<dbReference type="RefSeq" id="WP_120542958.1">
    <property type="nucleotide sequence ID" value="NZ_RAVZ01000178.1"/>
</dbReference>
<evidence type="ECO:0000256" key="2">
    <source>
        <dbReference type="ARBA" id="ARBA00022692"/>
    </source>
</evidence>
<dbReference type="AlphaFoldDB" id="A0A3A8IYV2"/>
<reference evidence="10" key="1">
    <citation type="submission" date="2018-09" db="EMBL/GenBank/DDBJ databases">
        <authorList>
            <person name="Livingstone P.G."/>
            <person name="Whitworth D.E."/>
        </authorList>
    </citation>
    <scope>NUCLEOTIDE SEQUENCE [LARGE SCALE GENOMIC DNA]</scope>
    <source>
        <strain evidence="10">CA054A</strain>
    </source>
</reference>
<dbReference type="PROSITE" id="PS00211">
    <property type="entry name" value="ABC_TRANSPORTER_1"/>
    <property type="match status" value="1"/>
</dbReference>
<keyword evidence="4 9" id="KW-0067">ATP-binding</keyword>
<dbReference type="GO" id="GO:0005886">
    <property type="term" value="C:plasma membrane"/>
    <property type="evidence" value="ECO:0007669"/>
    <property type="project" value="UniProtKB-SubCell"/>
</dbReference>
<evidence type="ECO:0000256" key="3">
    <source>
        <dbReference type="ARBA" id="ARBA00022741"/>
    </source>
</evidence>
<keyword evidence="6 7" id="KW-0472">Membrane</keyword>
<dbReference type="PROSITE" id="PS50893">
    <property type="entry name" value="ABC_TRANSPORTER_2"/>
    <property type="match status" value="1"/>
</dbReference>
<organism evidence="9 10">
    <name type="scientific">Corallococcus terminator</name>
    <dbReference type="NCBI Taxonomy" id="2316733"/>
    <lineage>
        <taxon>Bacteria</taxon>
        <taxon>Pseudomonadati</taxon>
        <taxon>Myxococcota</taxon>
        <taxon>Myxococcia</taxon>
        <taxon>Myxococcales</taxon>
        <taxon>Cystobacterineae</taxon>
        <taxon>Myxococcaceae</taxon>
        <taxon>Corallococcus</taxon>
    </lineage>
</organism>
<dbReference type="GO" id="GO:0005524">
    <property type="term" value="F:ATP binding"/>
    <property type="evidence" value="ECO:0007669"/>
    <property type="project" value="UniProtKB-KW"/>
</dbReference>
<evidence type="ECO:0000256" key="5">
    <source>
        <dbReference type="ARBA" id="ARBA00022989"/>
    </source>
</evidence>
<feature type="transmembrane region" description="Helical" evidence="7">
    <location>
        <begin position="422"/>
        <end position="444"/>
    </location>
</feature>
<sequence>MTALTAQEFPEAFSTAWPFERLSDAVLLLARRTGFVAEPREALALDRQMAPHDIAGIHRWFQYAADALQVEMQLVSSRYEDVDGLASQCAPAIIRLKAPTADEYRFLVILRTDPKHFTVLLPDGREQTLPVPSLRAARFAAFEEETDTWLAKHLGPLAARVERGSQEAVRLRAEFRSDLTLTNCWLLRPVPGRTSLKTLLKRERILPKLGALLTVHGALALVAVLMWMNLGTNALAGHKPDGWHVAWGLLVLLQVPLMSRGEFLQSLLGLLLGRQFKQHLLHGAFRMDPDVVRQQGSGALLSAVFESESMEMLALETGFQAFAMIINLILVPLVLLAGAAPTAQVGLFLGFAVFIVALASWHLRARERWTRARQSLTQDLVEKLSGQRTRLAQQPRSLWHAGEDQQLAAYARLSRPMDAARLWLVYAARAWFVLALAVLGPALVSGASPGLVATSVGGLLLGWGTLQQLGQGGLTAGSAVVAWRSIASLFRAARNEQTSTGERGGIILDKPSGTGEVVVQARDLVFRHPSRVRPVLDGCSFKILAGDRILLQGVSGGGKTTLAALLAGLRRQDSGLLLLRGVDRATLGDREFRERIVLVPQFHENHIFAASLGFNLLMGRRWPADPADLAEARTVCEELGLGTLLERMPGGLNEMVGDAGWQLSHGEKSRVFLARALLQDADVIILDESFAALDPDTLGKVMACVDARARTLMLIAHP</sequence>
<dbReference type="InterPro" id="IPR017871">
    <property type="entry name" value="ABC_transporter-like_CS"/>
</dbReference>
<dbReference type="OrthoDB" id="5510295at2"/>
<keyword evidence="10" id="KW-1185">Reference proteome</keyword>
<dbReference type="Pfam" id="PF00005">
    <property type="entry name" value="ABC_tran"/>
    <property type="match status" value="1"/>
</dbReference>
<dbReference type="CDD" id="cd03228">
    <property type="entry name" value="ABCC_MRP_Like"/>
    <property type="match status" value="1"/>
</dbReference>
<dbReference type="EMBL" id="RAVZ01000178">
    <property type="protein sequence ID" value="RKG83511.1"/>
    <property type="molecule type" value="Genomic_DNA"/>
</dbReference>
<feature type="transmembrane region" description="Helical" evidence="7">
    <location>
        <begin position="345"/>
        <end position="363"/>
    </location>
</feature>
<dbReference type="Gene3D" id="3.40.50.300">
    <property type="entry name" value="P-loop containing nucleotide triphosphate hydrolases"/>
    <property type="match status" value="1"/>
</dbReference>
<dbReference type="GO" id="GO:0034040">
    <property type="term" value="F:ATPase-coupled lipid transmembrane transporter activity"/>
    <property type="evidence" value="ECO:0007669"/>
    <property type="project" value="TreeGrafter"/>
</dbReference>
<evidence type="ECO:0000313" key="10">
    <source>
        <dbReference type="Proteomes" id="UP000268094"/>
    </source>
</evidence>
<evidence type="ECO:0000256" key="4">
    <source>
        <dbReference type="ARBA" id="ARBA00022840"/>
    </source>
</evidence>
<dbReference type="PANTHER" id="PTHR24221:SF654">
    <property type="entry name" value="ATP-BINDING CASSETTE SUB-FAMILY B MEMBER 6"/>
    <property type="match status" value="1"/>
</dbReference>
<evidence type="ECO:0000256" key="1">
    <source>
        <dbReference type="ARBA" id="ARBA00004651"/>
    </source>
</evidence>
<evidence type="ECO:0000256" key="6">
    <source>
        <dbReference type="ARBA" id="ARBA00023136"/>
    </source>
</evidence>
<keyword evidence="3" id="KW-0547">Nucleotide-binding</keyword>
<dbReference type="GO" id="GO:0016887">
    <property type="term" value="F:ATP hydrolysis activity"/>
    <property type="evidence" value="ECO:0007669"/>
    <property type="project" value="InterPro"/>
</dbReference>
<keyword evidence="2 7" id="KW-0812">Transmembrane</keyword>
<dbReference type="SMART" id="SM00382">
    <property type="entry name" value="AAA"/>
    <property type="match status" value="1"/>
</dbReference>
<dbReference type="InterPro" id="IPR003439">
    <property type="entry name" value="ABC_transporter-like_ATP-bd"/>
</dbReference>
<dbReference type="SUPFAM" id="SSF90123">
    <property type="entry name" value="ABC transporter transmembrane region"/>
    <property type="match status" value="1"/>
</dbReference>
<feature type="transmembrane region" description="Helical" evidence="7">
    <location>
        <begin position="209"/>
        <end position="230"/>
    </location>
</feature>
<dbReference type="Gene3D" id="1.20.1560.10">
    <property type="entry name" value="ABC transporter type 1, transmembrane domain"/>
    <property type="match status" value="1"/>
</dbReference>
<dbReference type="InterPro" id="IPR039421">
    <property type="entry name" value="Type_1_exporter"/>
</dbReference>
<gene>
    <name evidence="9" type="ORF">D7V88_23900</name>
</gene>
<comment type="subcellular location">
    <subcellularLocation>
        <location evidence="1">Cell membrane</location>
        <topology evidence="1">Multi-pass membrane protein</topology>
    </subcellularLocation>
</comment>
<accession>A0A3A8IYV2</accession>
<dbReference type="InterPro" id="IPR036640">
    <property type="entry name" value="ABC1_TM_sf"/>
</dbReference>
<name>A0A3A8IYV2_9BACT</name>
<dbReference type="Proteomes" id="UP000268094">
    <property type="component" value="Unassembled WGS sequence"/>
</dbReference>
<dbReference type="InterPro" id="IPR027417">
    <property type="entry name" value="P-loop_NTPase"/>
</dbReference>
<comment type="caution">
    <text evidence="9">The sequence shown here is derived from an EMBL/GenBank/DDBJ whole genome shotgun (WGS) entry which is preliminary data.</text>
</comment>
<evidence type="ECO:0000256" key="7">
    <source>
        <dbReference type="SAM" id="Phobius"/>
    </source>
</evidence>
<proteinExistence type="predicted"/>
<dbReference type="SUPFAM" id="SSF52540">
    <property type="entry name" value="P-loop containing nucleoside triphosphate hydrolases"/>
    <property type="match status" value="1"/>
</dbReference>